<dbReference type="InterPro" id="IPR010982">
    <property type="entry name" value="Lambda_DNA-bd_dom_sf"/>
</dbReference>
<dbReference type="PANTHER" id="PTHR30146">
    <property type="entry name" value="LACI-RELATED TRANSCRIPTIONAL REPRESSOR"/>
    <property type="match status" value="1"/>
</dbReference>
<name>A0A7C9TUB0_9MICO</name>
<evidence type="ECO:0000313" key="7">
    <source>
        <dbReference type="Proteomes" id="UP000479756"/>
    </source>
</evidence>
<dbReference type="PANTHER" id="PTHR30146:SF148">
    <property type="entry name" value="HTH-TYPE TRANSCRIPTIONAL REPRESSOR PURR-RELATED"/>
    <property type="match status" value="1"/>
</dbReference>
<reference evidence="6 7" key="1">
    <citation type="journal article" date="2014" name="Int. J. Syst. Evol. Microbiol.">
        <title>Description of Galbitalea soli gen. nov., sp. nov., and Frondihabitans sucicola sp. nov.</title>
        <authorList>
            <person name="Kim S.J."/>
            <person name="Lim J.M."/>
            <person name="Ahn J.H."/>
            <person name="Weon H.Y."/>
            <person name="Hamada M."/>
            <person name="Suzuki K."/>
            <person name="Ahn T.Y."/>
            <person name="Kwon S.W."/>
        </authorList>
    </citation>
    <scope>NUCLEOTIDE SEQUENCE [LARGE SCALE GENOMIC DNA]</scope>
    <source>
        <strain evidence="6 7">NBRC 108727</strain>
    </source>
</reference>
<dbReference type="RefSeq" id="WP_163474346.1">
    <property type="nucleotide sequence ID" value="NZ_JAAGWZ010000004.1"/>
</dbReference>
<dbReference type="EMBL" id="JAAGWZ010000004">
    <property type="protein sequence ID" value="NEM92303.1"/>
    <property type="molecule type" value="Genomic_DNA"/>
</dbReference>
<dbReference type="Pfam" id="PF00356">
    <property type="entry name" value="LacI"/>
    <property type="match status" value="1"/>
</dbReference>
<evidence type="ECO:0000256" key="4">
    <source>
        <dbReference type="ARBA" id="ARBA00023163"/>
    </source>
</evidence>
<evidence type="ECO:0000256" key="1">
    <source>
        <dbReference type="ARBA" id="ARBA00022491"/>
    </source>
</evidence>
<dbReference type="CDD" id="cd01392">
    <property type="entry name" value="HTH_LacI"/>
    <property type="match status" value="1"/>
</dbReference>
<dbReference type="InterPro" id="IPR028082">
    <property type="entry name" value="Peripla_BP_I"/>
</dbReference>
<feature type="domain" description="HTH lacI-type" evidence="5">
    <location>
        <begin position="6"/>
        <end position="62"/>
    </location>
</feature>
<comment type="caution">
    <text evidence="6">The sequence shown here is derived from an EMBL/GenBank/DDBJ whole genome shotgun (WGS) entry which is preliminary data.</text>
</comment>
<proteinExistence type="predicted"/>
<dbReference type="SUPFAM" id="SSF53822">
    <property type="entry name" value="Periplasmic binding protein-like I"/>
    <property type="match status" value="1"/>
</dbReference>
<dbReference type="InterPro" id="IPR000843">
    <property type="entry name" value="HTH_LacI"/>
</dbReference>
<dbReference type="Pfam" id="PF13377">
    <property type="entry name" value="Peripla_BP_3"/>
    <property type="match status" value="1"/>
</dbReference>
<dbReference type="SUPFAM" id="SSF47413">
    <property type="entry name" value="lambda repressor-like DNA-binding domains"/>
    <property type="match status" value="1"/>
</dbReference>
<organism evidence="6 7">
    <name type="scientific">Galbitalea soli</name>
    <dbReference type="NCBI Taxonomy" id="1268042"/>
    <lineage>
        <taxon>Bacteria</taxon>
        <taxon>Bacillati</taxon>
        <taxon>Actinomycetota</taxon>
        <taxon>Actinomycetes</taxon>
        <taxon>Micrococcales</taxon>
        <taxon>Microbacteriaceae</taxon>
        <taxon>Galbitalea</taxon>
    </lineage>
</organism>
<dbReference type="Proteomes" id="UP000479756">
    <property type="component" value="Unassembled WGS sequence"/>
</dbReference>
<keyword evidence="3" id="KW-0238">DNA-binding</keyword>
<protein>
    <submittedName>
        <fullName evidence="6">LacI family transcriptional regulator</fullName>
    </submittedName>
</protein>
<keyword evidence="2" id="KW-0805">Transcription regulation</keyword>
<dbReference type="InterPro" id="IPR046335">
    <property type="entry name" value="LacI/GalR-like_sensor"/>
</dbReference>
<dbReference type="GO" id="GO:0000976">
    <property type="term" value="F:transcription cis-regulatory region binding"/>
    <property type="evidence" value="ECO:0007669"/>
    <property type="project" value="TreeGrafter"/>
</dbReference>
<evidence type="ECO:0000256" key="3">
    <source>
        <dbReference type="ARBA" id="ARBA00023125"/>
    </source>
</evidence>
<evidence type="ECO:0000256" key="2">
    <source>
        <dbReference type="ARBA" id="ARBA00023015"/>
    </source>
</evidence>
<dbReference type="Gene3D" id="1.10.260.40">
    <property type="entry name" value="lambda repressor-like DNA-binding domains"/>
    <property type="match status" value="1"/>
</dbReference>
<dbReference type="GO" id="GO:0003700">
    <property type="term" value="F:DNA-binding transcription factor activity"/>
    <property type="evidence" value="ECO:0007669"/>
    <property type="project" value="TreeGrafter"/>
</dbReference>
<gene>
    <name evidence="6" type="ORF">G3T37_13175</name>
</gene>
<keyword evidence="7" id="KW-1185">Reference proteome</keyword>
<dbReference type="PROSITE" id="PS50932">
    <property type="entry name" value="HTH_LACI_2"/>
    <property type="match status" value="1"/>
</dbReference>
<evidence type="ECO:0000313" key="6">
    <source>
        <dbReference type="EMBL" id="NEM92303.1"/>
    </source>
</evidence>
<sequence length="345" mass="36884">MANRRATQADVAALAGVSPTAVSLVLAGRTGTRLSDTVQSRVHAAAAELGYRPNLTARALSTQRSHAIGLVSDQASVSPEASALIRGALRGARAHRMTVLTAETEGDPEIQREATEALVDRGVDGLIFVASRSRVITLPEAAMRTRLVLLNARIAEDRLAVLPDEHNGARSLVDLLAQAGHRDAVAVIGAGAPELEPDVTFTVKRRLEGLWEGFAAHGITPFATVPEAEWELSTGYDGMRALLARETRPKVVICLNDRLAFGASRAIHDAGLRIPEDVSIASFDDDVIAEYVQPQLTTVSLPYVRMGELAVELLMNDDSAPGEHLVDMPVHVRRSVRGLAPTEQG</sequence>
<accession>A0A7C9TUB0</accession>
<evidence type="ECO:0000259" key="5">
    <source>
        <dbReference type="PROSITE" id="PS50932"/>
    </source>
</evidence>
<dbReference type="CDD" id="cd06288">
    <property type="entry name" value="PBP1_sucrose_transcription_regulator"/>
    <property type="match status" value="1"/>
</dbReference>
<dbReference type="Gene3D" id="3.40.50.2300">
    <property type="match status" value="2"/>
</dbReference>
<dbReference type="AlphaFoldDB" id="A0A7C9TUB0"/>
<keyword evidence="4" id="KW-0804">Transcription</keyword>
<keyword evidence="1" id="KW-0678">Repressor</keyword>
<dbReference type="SMART" id="SM00354">
    <property type="entry name" value="HTH_LACI"/>
    <property type="match status" value="1"/>
</dbReference>